<reference evidence="1 2" key="1">
    <citation type="submission" date="2019-06" db="EMBL/GenBank/DDBJ databases">
        <title>Sorghum-associated microbial communities from plants grown in Nebraska, USA.</title>
        <authorList>
            <person name="Schachtman D."/>
        </authorList>
    </citation>
    <scope>NUCLEOTIDE SEQUENCE [LARGE SCALE GENOMIC DNA]</scope>
    <source>
        <strain evidence="1 2">110</strain>
    </source>
</reference>
<dbReference type="Pfam" id="PF09424">
    <property type="entry name" value="YqeY"/>
    <property type="match status" value="1"/>
</dbReference>
<dbReference type="AlphaFoldDB" id="A0A543EBA0"/>
<accession>A0A543EBA0</accession>
<dbReference type="Gene3D" id="1.10.1510.10">
    <property type="entry name" value="Uncharacterised protein YqeY/AIM41 PF09424, N-terminal domain"/>
    <property type="match status" value="1"/>
</dbReference>
<dbReference type="InterPro" id="IPR023168">
    <property type="entry name" value="GatB_Yqey_C_2"/>
</dbReference>
<dbReference type="InterPro" id="IPR019004">
    <property type="entry name" value="YqeY/Aim41"/>
</dbReference>
<name>A0A543EBA0_9FLAO</name>
<dbReference type="Gene3D" id="1.10.10.410">
    <property type="match status" value="1"/>
</dbReference>
<dbReference type="GO" id="GO:0016884">
    <property type="term" value="F:carbon-nitrogen ligase activity, with glutamine as amido-N-donor"/>
    <property type="evidence" value="ECO:0007669"/>
    <property type="project" value="InterPro"/>
</dbReference>
<sequence>MAASKWPAGPHTSYQPIAKSQKHINMSLENTINEAIKTAMRAKDKVALDSLRAVKSQILLLKTEAIGAEVSAEQEIAILQRMVKQRKDSYDQFTAQGRNDLAEVEDAQMKVIEQFLPKQLSAEELETEIKNIISETGAESAKDLGKVMGVASKALAGKSDGKSISEMAKKLLS</sequence>
<evidence type="ECO:0000313" key="1">
    <source>
        <dbReference type="EMBL" id="TQM18759.1"/>
    </source>
</evidence>
<dbReference type="SUPFAM" id="SSF89095">
    <property type="entry name" value="GatB/YqeY motif"/>
    <property type="match status" value="1"/>
</dbReference>
<evidence type="ECO:0008006" key="3">
    <source>
        <dbReference type="Google" id="ProtNLM"/>
    </source>
</evidence>
<dbReference type="EMBL" id="VFPD01000002">
    <property type="protein sequence ID" value="TQM18759.1"/>
    <property type="molecule type" value="Genomic_DNA"/>
</dbReference>
<proteinExistence type="predicted"/>
<gene>
    <name evidence="1" type="ORF">FB551_3147</name>
</gene>
<dbReference type="PANTHER" id="PTHR28055:SF1">
    <property type="entry name" value="ALTERED INHERITANCE OF MITOCHONDRIA PROTEIN 41, MITOCHONDRIAL"/>
    <property type="match status" value="1"/>
</dbReference>
<protein>
    <recommendedName>
        <fullName evidence="3">Glutamyl-tRNA amidotransferase</fullName>
    </recommendedName>
</protein>
<keyword evidence="2" id="KW-1185">Reference proteome</keyword>
<evidence type="ECO:0000313" key="2">
    <source>
        <dbReference type="Proteomes" id="UP000316437"/>
    </source>
</evidence>
<dbReference type="InterPro" id="IPR042184">
    <property type="entry name" value="YqeY/Aim41_N"/>
</dbReference>
<dbReference type="InterPro" id="IPR003789">
    <property type="entry name" value="Asn/Gln_tRNA_amidoTrase-B-like"/>
</dbReference>
<comment type="caution">
    <text evidence="1">The sequence shown here is derived from an EMBL/GenBank/DDBJ whole genome shotgun (WGS) entry which is preliminary data.</text>
</comment>
<organism evidence="1 2">
    <name type="scientific">Chryseobacterium aquifrigidense</name>
    <dbReference type="NCBI Taxonomy" id="558021"/>
    <lineage>
        <taxon>Bacteria</taxon>
        <taxon>Pseudomonadati</taxon>
        <taxon>Bacteroidota</taxon>
        <taxon>Flavobacteriia</taxon>
        <taxon>Flavobacteriales</taxon>
        <taxon>Weeksellaceae</taxon>
        <taxon>Chryseobacterium group</taxon>
        <taxon>Chryseobacterium</taxon>
    </lineage>
</organism>
<dbReference type="Proteomes" id="UP000316437">
    <property type="component" value="Unassembled WGS sequence"/>
</dbReference>
<dbReference type="PANTHER" id="PTHR28055">
    <property type="entry name" value="ALTERED INHERITANCE OF MITOCHONDRIA PROTEIN 41, MITOCHONDRIAL"/>
    <property type="match status" value="1"/>
</dbReference>